<dbReference type="Pfam" id="PF01979">
    <property type="entry name" value="Amidohydro_1"/>
    <property type="match status" value="1"/>
</dbReference>
<dbReference type="PANTHER" id="PTHR11113">
    <property type="entry name" value="N-ACETYLGLUCOSAMINE-6-PHOSPHATE DEACETYLASE"/>
    <property type="match status" value="1"/>
</dbReference>
<dbReference type="GO" id="GO:0008448">
    <property type="term" value="F:N-acetylglucosamine-6-phosphate deacetylase activity"/>
    <property type="evidence" value="ECO:0007669"/>
    <property type="project" value="TreeGrafter"/>
</dbReference>
<feature type="non-terminal residue" evidence="3">
    <location>
        <position position="358"/>
    </location>
</feature>
<dbReference type="SUPFAM" id="SSF51556">
    <property type="entry name" value="Metallo-dependent hydrolases"/>
    <property type="match status" value="1"/>
</dbReference>
<name>A0A7T8GPG6_CALRO</name>
<evidence type="ECO:0000256" key="1">
    <source>
        <dbReference type="ARBA" id="ARBA00022801"/>
    </source>
</evidence>
<reference evidence="4" key="1">
    <citation type="submission" date="2021-01" db="EMBL/GenBank/DDBJ databases">
        <title>Caligus Genome Assembly.</title>
        <authorList>
            <person name="Gallardo-Escarate C."/>
        </authorList>
    </citation>
    <scope>NUCLEOTIDE SEQUENCE [LARGE SCALE GENOMIC DNA]</scope>
</reference>
<dbReference type="AlphaFoldDB" id="A0A7T8GPG6"/>
<dbReference type="GO" id="GO:0006046">
    <property type="term" value="P:N-acetylglucosamine catabolic process"/>
    <property type="evidence" value="ECO:0007669"/>
    <property type="project" value="TreeGrafter"/>
</dbReference>
<dbReference type="Proteomes" id="UP000595437">
    <property type="component" value="Chromosome 18"/>
</dbReference>
<keyword evidence="4" id="KW-1185">Reference proteome</keyword>
<dbReference type="InterPro" id="IPR011059">
    <property type="entry name" value="Metal-dep_hydrolase_composite"/>
</dbReference>
<gene>
    <name evidence="3" type="ORF">FKW44_023456</name>
</gene>
<evidence type="ECO:0000259" key="2">
    <source>
        <dbReference type="Pfam" id="PF01979"/>
    </source>
</evidence>
<dbReference type="InterPro" id="IPR032466">
    <property type="entry name" value="Metal_Hydrolase"/>
</dbReference>
<dbReference type="Gene3D" id="3.20.20.140">
    <property type="entry name" value="Metal-dependent hydrolases"/>
    <property type="match status" value="2"/>
</dbReference>
<accession>A0A7T8GPG6</accession>
<proteinExistence type="predicted"/>
<keyword evidence="1" id="KW-0378">Hydrolase</keyword>
<feature type="domain" description="Amidohydrolase-related" evidence="2">
    <location>
        <begin position="295"/>
        <end position="333"/>
    </location>
</feature>
<dbReference type="PANTHER" id="PTHR11113:SF14">
    <property type="entry name" value="N-ACETYLGLUCOSAMINE-6-PHOSPHATE DEACETYLASE"/>
    <property type="match status" value="1"/>
</dbReference>
<dbReference type="InterPro" id="IPR006680">
    <property type="entry name" value="Amidohydro-rel"/>
</dbReference>
<protein>
    <submittedName>
        <fullName evidence="3">N-acetylglucosamine-6-phosphate deacetylase</fullName>
    </submittedName>
</protein>
<evidence type="ECO:0000313" key="4">
    <source>
        <dbReference type="Proteomes" id="UP000595437"/>
    </source>
</evidence>
<dbReference type="SUPFAM" id="SSF51338">
    <property type="entry name" value="Composite domain of metallo-dependent hydrolases"/>
    <property type="match status" value="1"/>
</dbReference>
<sequence>MSKVYRFTNCFLLRDHSIVKEDLWIRDGLIQDPQNLFYEERISEDESFDLNGALISPGLIDLQINGALGYDFSTDITDDESAALILSRVTTYLLSRGVTSFCPTLVTSPQTTYEAVLPRVCPKGPILGLHLEGPFISQAKKGAHPRSTSRGPGMKGIIGRLGREAGVRVALGHSVCDVETAEAAVEAGAVMVTHLFNAMSAFHHRSDPGLLGLLTTIILLPREKTKKDQECSSASYPMGPLQHGRIRLAYKTNFRGLCLVTDALGQLDILVKGKVAIVKGTKDTLCGPRPALGGQVEALEAASLHPAEALGIQEKKGTLNYGSDADFIVLNRNPMGGPYELLSTWTAGVKVYDKALSS</sequence>
<organism evidence="3 4">
    <name type="scientific">Caligus rogercresseyi</name>
    <name type="common">Sea louse</name>
    <dbReference type="NCBI Taxonomy" id="217165"/>
    <lineage>
        <taxon>Eukaryota</taxon>
        <taxon>Metazoa</taxon>
        <taxon>Ecdysozoa</taxon>
        <taxon>Arthropoda</taxon>
        <taxon>Crustacea</taxon>
        <taxon>Multicrustacea</taxon>
        <taxon>Hexanauplia</taxon>
        <taxon>Copepoda</taxon>
        <taxon>Siphonostomatoida</taxon>
        <taxon>Caligidae</taxon>
        <taxon>Caligus</taxon>
    </lineage>
</organism>
<dbReference type="EMBL" id="CP045907">
    <property type="protein sequence ID" value="QQP35283.1"/>
    <property type="molecule type" value="Genomic_DNA"/>
</dbReference>
<dbReference type="OrthoDB" id="10264777at2759"/>
<evidence type="ECO:0000313" key="3">
    <source>
        <dbReference type="EMBL" id="QQP35283.1"/>
    </source>
</evidence>